<protein>
    <submittedName>
        <fullName evidence="1">Uncharacterized protein</fullName>
    </submittedName>
</protein>
<dbReference type="Proteomes" id="UP000185284">
    <property type="component" value="Segment"/>
</dbReference>
<dbReference type="GeneID" id="24172285"/>
<dbReference type="InterPro" id="IPR046691">
    <property type="entry name" value="DUF6561"/>
</dbReference>
<dbReference type="KEGG" id="vg:24172285"/>
<accession>A0A0E3F1Z5</accession>
<organism evidence="1 5">
    <name type="scientific">Synechococcus phage ACG-2014e</name>
    <dbReference type="NCBI Taxonomy" id="1493510"/>
    <lineage>
        <taxon>Viruses</taxon>
        <taxon>Duplodnaviria</taxon>
        <taxon>Heunggongvirae</taxon>
        <taxon>Uroviricota</taxon>
        <taxon>Caudoviricetes</taxon>
        <taxon>Pantevenvirales</taxon>
        <taxon>Kyanoviridae</taxon>
        <taxon>Chalconvirus</taxon>
        <taxon>Chalconvirus acg2014e</taxon>
    </lineage>
</organism>
<keyword evidence="5" id="KW-1185">Reference proteome</keyword>
<sequence>MEITANLIKLQNEWIIAQVEPAEGDTLPGDPDVWMIEPYVVDCEGQINQWAPHAAEREFNVRSSDLTVVTNPSKALLARYIESLE</sequence>
<evidence type="ECO:0000313" key="5">
    <source>
        <dbReference type="Proteomes" id="UP000185283"/>
    </source>
</evidence>
<dbReference type="Pfam" id="PF20198">
    <property type="entry name" value="DUF6561"/>
    <property type="match status" value="1"/>
</dbReference>
<evidence type="ECO:0000313" key="1">
    <source>
        <dbReference type="EMBL" id="AIX20607.1"/>
    </source>
</evidence>
<dbReference type="OrthoDB" id="20608at10239"/>
<name>A0A0E3F1Z5_9CAUD</name>
<gene>
    <name evidence="3" type="ORF">Syn7803C2_141</name>
    <name evidence="1" type="ORF">Syn7803C85_144</name>
    <name evidence="2" type="ORF">Syn7803US33_141</name>
</gene>
<dbReference type="EMBL" id="KJ019094">
    <property type="protein sequence ID" value="AIX29822.1"/>
    <property type="molecule type" value="Genomic_DNA"/>
</dbReference>
<reference evidence="4 5" key="1">
    <citation type="submission" date="2013-12" db="EMBL/GenBank/DDBJ databases">
        <title>Ecological redundancy of diverse viral populations within a natural community.</title>
        <authorList>
            <person name="Gregory A.C."/>
            <person name="LaButti K."/>
            <person name="Copeland A."/>
            <person name="Woyke T."/>
            <person name="Sullivan M.B."/>
        </authorList>
    </citation>
    <scope>NUCLEOTIDE SEQUENCE [LARGE SCALE GENOMIC DNA]</scope>
    <source>
        <strain evidence="3">Syn7803C2</strain>
        <strain evidence="1">Syn7803C85</strain>
        <strain evidence="2">Syn7803US33</strain>
    </source>
</reference>
<dbReference type="RefSeq" id="YP_009134643.1">
    <property type="nucleotide sequence ID" value="NC_026928.1"/>
</dbReference>
<dbReference type="Proteomes" id="UP000033005">
    <property type="component" value="Segment"/>
</dbReference>
<dbReference type="EMBL" id="KJ019054">
    <property type="protein sequence ID" value="AIX20607.1"/>
    <property type="molecule type" value="Genomic_DNA"/>
</dbReference>
<proteinExistence type="predicted"/>
<evidence type="ECO:0000313" key="2">
    <source>
        <dbReference type="EMBL" id="AIX29822.1"/>
    </source>
</evidence>
<evidence type="ECO:0000313" key="4">
    <source>
        <dbReference type="Proteomes" id="UP000033005"/>
    </source>
</evidence>
<dbReference type="Proteomes" id="UP000185283">
    <property type="component" value="Segment"/>
</dbReference>
<dbReference type="EMBL" id="KJ019156">
    <property type="protein sequence ID" value="AIX45060.1"/>
    <property type="molecule type" value="Genomic_DNA"/>
</dbReference>
<evidence type="ECO:0000313" key="3">
    <source>
        <dbReference type="EMBL" id="AIX45060.1"/>
    </source>
</evidence>